<accession>A0A516KU67</accession>
<name>A0A516KU67_9CAUD</name>
<sequence length="93" mass="10461">MKESAGVLRQVIVELCEQRVPVMSQAFAEMLDDRLAQLGWLLNNHDAPLSKFDQGAIEVSSMYDKLKAQGFNEEQAFELTRMFVQANIDGKAV</sequence>
<gene>
    <name evidence="1" type="primary">67</name>
    <name evidence="1" type="ORF">SEA_MAYWEATHER_67</name>
</gene>
<evidence type="ECO:0000313" key="1">
    <source>
        <dbReference type="EMBL" id="QDP45228.1"/>
    </source>
</evidence>
<dbReference type="RefSeq" id="YP_010663128.1">
    <property type="nucleotide sequence ID" value="NC_070892.1"/>
</dbReference>
<evidence type="ECO:0000313" key="2">
    <source>
        <dbReference type="Proteomes" id="UP000320787"/>
    </source>
</evidence>
<protein>
    <submittedName>
        <fullName evidence="1">Uncharacterized protein</fullName>
    </submittedName>
</protein>
<reference evidence="1 2" key="1">
    <citation type="submission" date="2019-06" db="EMBL/GenBank/DDBJ databases">
        <authorList>
            <person name="Anderson T.C."/>
            <person name="Ballou V.G."/>
            <person name="Berkey V.K."/>
            <person name="Bonaccorso K.R."/>
            <person name="Busby L.B."/>
            <person name="Carey D.A."/>
            <person name="Cutaia C."/>
            <person name="Dalenburg J."/>
            <person name="Diaz-Ramirez E."/>
            <person name="Holmes K.J."/>
            <person name="Liner T.A."/>
            <person name="McGrew S.T."/>
            <person name="Meares D.P."/>
            <person name="Mordente R.E."/>
            <person name="Pietrzak P.A."/>
            <person name="Shirley O.A."/>
            <person name="Slimani Z."/>
            <person name="Smith A.M."/>
            <person name="Wallace S.D."/>
            <person name="Wright Y.S."/>
            <person name="Williams D.C."/>
            <person name="Garlena R.A."/>
            <person name="Russell D.A."/>
            <person name="Pope W.H."/>
            <person name="Jacobs-Sera D."/>
            <person name="Hatfull G.F."/>
        </authorList>
    </citation>
    <scope>NUCLEOTIDE SEQUENCE [LARGE SCALE GENOMIC DNA]</scope>
</reference>
<proteinExistence type="predicted"/>
<dbReference type="Proteomes" id="UP000320787">
    <property type="component" value="Segment"/>
</dbReference>
<organism evidence="1 2">
    <name type="scientific">Gordonia phage Mayweather</name>
    <dbReference type="NCBI Taxonomy" id="2590931"/>
    <lineage>
        <taxon>Viruses</taxon>
        <taxon>Duplodnaviria</taxon>
        <taxon>Heunggongvirae</taxon>
        <taxon>Uroviricota</taxon>
        <taxon>Caudoviricetes</taxon>
        <taxon>Ponsvirus</taxon>
        <taxon>Ponsvirus mayweather</taxon>
    </lineage>
</organism>
<dbReference type="KEGG" id="vg:77939146"/>
<dbReference type="EMBL" id="MN062716">
    <property type="protein sequence ID" value="QDP45228.1"/>
    <property type="molecule type" value="Genomic_DNA"/>
</dbReference>
<dbReference type="GeneID" id="77939146"/>
<keyword evidence="2" id="KW-1185">Reference proteome</keyword>